<dbReference type="KEGG" id="tbw:NCTC13354_00318"/>
<reference evidence="2 3" key="1">
    <citation type="submission" date="2018-12" db="EMBL/GenBank/DDBJ databases">
        <authorList>
            <consortium name="Pathogen Informatics"/>
        </authorList>
    </citation>
    <scope>NUCLEOTIDE SEQUENCE [LARGE SCALE GENOMIC DNA]</scope>
    <source>
        <strain evidence="2 3">NCTC13354</strain>
    </source>
</reference>
<feature type="domain" description="HTH cro/C1-type" evidence="1">
    <location>
        <begin position="24"/>
        <end position="78"/>
    </location>
</feature>
<protein>
    <submittedName>
        <fullName evidence="2">Anaerobic benzoate catabolism transcriptional regulator</fullName>
    </submittedName>
</protein>
<name>A0A448PCC9_9ACTO</name>
<dbReference type="AlphaFoldDB" id="A0A448PCC9"/>
<dbReference type="SUPFAM" id="SSF47413">
    <property type="entry name" value="lambda repressor-like DNA-binding domains"/>
    <property type="match status" value="1"/>
</dbReference>
<dbReference type="Gene3D" id="1.10.260.40">
    <property type="entry name" value="lambda repressor-like DNA-binding domains"/>
    <property type="match status" value="1"/>
</dbReference>
<dbReference type="InterPro" id="IPR001387">
    <property type="entry name" value="Cro/C1-type_HTH"/>
</dbReference>
<dbReference type="CDD" id="cd00093">
    <property type="entry name" value="HTH_XRE"/>
    <property type="match status" value="1"/>
</dbReference>
<dbReference type="OrthoDB" id="3188736at2"/>
<dbReference type="InterPro" id="IPR010982">
    <property type="entry name" value="Lambda_DNA-bd_dom_sf"/>
</dbReference>
<dbReference type="EMBL" id="LR134476">
    <property type="protein sequence ID" value="VEI12629.1"/>
    <property type="molecule type" value="Genomic_DNA"/>
</dbReference>
<dbReference type="Proteomes" id="UP000269542">
    <property type="component" value="Chromosome"/>
</dbReference>
<proteinExistence type="predicted"/>
<evidence type="ECO:0000313" key="2">
    <source>
        <dbReference type="EMBL" id="VEI12629.1"/>
    </source>
</evidence>
<keyword evidence="3" id="KW-1185">Reference proteome</keyword>
<dbReference type="RefSeq" id="WP_126415817.1">
    <property type="nucleotide sequence ID" value="NZ_LR134476.1"/>
</dbReference>
<organism evidence="2 3">
    <name type="scientific">Trueperella bialowiezensis</name>
    <dbReference type="NCBI Taxonomy" id="312285"/>
    <lineage>
        <taxon>Bacteria</taxon>
        <taxon>Bacillati</taxon>
        <taxon>Actinomycetota</taxon>
        <taxon>Actinomycetes</taxon>
        <taxon>Actinomycetales</taxon>
        <taxon>Actinomycetaceae</taxon>
        <taxon>Trueperella</taxon>
    </lineage>
</organism>
<evidence type="ECO:0000313" key="3">
    <source>
        <dbReference type="Proteomes" id="UP000269542"/>
    </source>
</evidence>
<sequence>MTMMNESQVRPEPVLFRRELGDVLRDYRQRQGRTLREVSSDARVSLGYLSEVERGQKEASSELLHSICRALNVPMSHVLRLVADRIDIAEGRTPPMIRKVQAARAAGMRIPDTAEALLNGELSGV</sequence>
<accession>A0A448PCC9</accession>
<dbReference type="Pfam" id="PF13560">
    <property type="entry name" value="HTH_31"/>
    <property type="match status" value="1"/>
</dbReference>
<evidence type="ECO:0000259" key="1">
    <source>
        <dbReference type="PROSITE" id="PS50943"/>
    </source>
</evidence>
<dbReference type="PROSITE" id="PS50943">
    <property type="entry name" value="HTH_CROC1"/>
    <property type="match status" value="1"/>
</dbReference>
<dbReference type="SMART" id="SM00530">
    <property type="entry name" value="HTH_XRE"/>
    <property type="match status" value="1"/>
</dbReference>
<dbReference type="GO" id="GO:0003677">
    <property type="term" value="F:DNA binding"/>
    <property type="evidence" value="ECO:0007669"/>
    <property type="project" value="InterPro"/>
</dbReference>
<gene>
    <name evidence="2" type="ORF">NCTC13354_00318</name>
</gene>